<dbReference type="PROSITE" id="PS51118">
    <property type="entry name" value="HTH_HXLR"/>
    <property type="match status" value="1"/>
</dbReference>
<sequence>MSLRKRKNHSPKPPQDCPLLTCTSVIGGAWTPSIIWYLSGGPRRFTELKGDIPPITARVLTKRLRELEEQGIVDRHVMPTSPPSVEYTLTDLGRELLPAIQAIVDVGTRLQALGAQDAPR</sequence>
<dbReference type="Gene3D" id="1.10.10.10">
    <property type="entry name" value="Winged helix-like DNA-binding domain superfamily/Winged helix DNA-binding domain"/>
    <property type="match status" value="1"/>
</dbReference>
<keyword evidence="6" id="KW-1185">Reference proteome</keyword>
<dbReference type="GO" id="GO:0003677">
    <property type="term" value="F:DNA binding"/>
    <property type="evidence" value="ECO:0007669"/>
    <property type="project" value="UniProtKB-KW"/>
</dbReference>
<keyword evidence="2 5" id="KW-0238">DNA-binding</keyword>
<dbReference type="EMBL" id="JACIJS010000004">
    <property type="protein sequence ID" value="MBB5515558.1"/>
    <property type="molecule type" value="Genomic_DNA"/>
</dbReference>
<organism evidence="5 6">
    <name type="scientific">Rubricella aquisinus</name>
    <dbReference type="NCBI Taxonomy" id="2028108"/>
    <lineage>
        <taxon>Bacteria</taxon>
        <taxon>Pseudomonadati</taxon>
        <taxon>Pseudomonadota</taxon>
        <taxon>Alphaproteobacteria</taxon>
        <taxon>Rhodobacterales</taxon>
        <taxon>Paracoccaceae</taxon>
        <taxon>Rubricella</taxon>
    </lineage>
</organism>
<dbReference type="InterPro" id="IPR036388">
    <property type="entry name" value="WH-like_DNA-bd_sf"/>
</dbReference>
<accession>A0A840WKD7</accession>
<dbReference type="AlphaFoldDB" id="A0A840WKD7"/>
<evidence type="ECO:0000259" key="4">
    <source>
        <dbReference type="PROSITE" id="PS51118"/>
    </source>
</evidence>
<protein>
    <submittedName>
        <fullName evidence="5">DNA-binding HxlR family transcriptional regulator</fullName>
    </submittedName>
</protein>
<keyword evidence="3" id="KW-0804">Transcription</keyword>
<reference evidence="5 6" key="1">
    <citation type="submission" date="2020-08" db="EMBL/GenBank/DDBJ databases">
        <title>Genomic Encyclopedia of Type Strains, Phase IV (KMG-IV): sequencing the most valuable type-strain genomes for metagenomic binning, comparative biology and taxonomic classification.</title>
        <authorList>
            <person name="Goeker M."/>
        </authorList>
    </citation>
    <scope>NUCLEOTIDE SEQUENCE [LARGE SCALE GENOMIC DNA]</scope>
    <source>
        <strain evidence="5 6">DSM 103377</strain>
    </source>
</reference>
<evidence type="ECO:0000313" key="6">
    <source>
        <dbReference type="Proteomes" id="UP000553766"/>
    </source>
</evidence>
<name>A0A840WKD7_9RHOB</name>
<dbReference type="PANTHER" id="PTHR33204">
    <property type="entry name" value="TRANSCRIPTIONAL REGULATOR, MARR FAMILY"/>
    <property type="match status" value="1"/>
</dbReference>
<dbReference type="SUPFAM" id="SSF46785">
    <property type="entry name" value="Winged helix' DNA-binding domain"/>
    <property type="match status" value="1"/>
</dbReference>
<keyword evidence="1" id="KW-0805">Transcription regulation</keyword>
<dbReference type="InterPro" id="IPR036390">
    <property type="entry name" value="WH_DNA-bd_sf"/>
</dbReference>
<dbReference type="Proteomes" id="UP000553766">
    <property type="component" value="Unassembled WGS sequence"/>
</dbReference>
<proteinExistence type="predicted"/>
<dbReference type="RefSeq" id="WP_184010313.1">
    <property type="nucleotide sequence ID" value="NZ_JACIJS010000004.1"/>
</dbReference>
<feature type="domain" description="HTH hxlR-type" evidence="4">
    <location>
        <begin position="17"/>
        <end position="115"/>
    </location>
</feature>
<gene>
    <name evidence="5" type="ORF">FHS89_001570</name>
</gene>
<comment type="caution">
    <text evidence="5">The sequence shown here is derived from an EMBL/GenBank/DDBJ whole genome shotgun (WGS) entry which is preliminary data.</text>
</comment>
<evidence type="ECO:0000256" key="1">
    <source>
        <dbReference type="ARBA" id="ARBA00023015"/>
    </source>
</evidence>
<evidence type="ECO:0000256" key="2">
    <source>
        <dbReference type="ARBA" id="ARBA00023125"/>
    </source>
</evidence>
<dbReference type="InterPro" id="IPR002577">
    <property type="entry name" value="HTH_HxlR"/>
</dbReference>
<dbReference type="Pfam" id="PF01638">
    <property type="entry name" value="HxlR"/>
    <property type="match status" value="1"/>
</dbReference>
<evidence type="ECO:0000256" key="3">
    <source>
        <dbReference type="ARBA" id="ARBA00023163"/>
    </source>
</evidence>
<evidence type="ECO:0000313" key="5">
    <source>
        <dbReference type="EMBL" id="MBB5515558.1"/>
    </source>
</evidence>